<dbReference type="InterPro" id="IPR011701">
    <property type="entry name" value="MFS"/>
</dbReference>
<dbReference type="PANTHER" id="PTHR43124:SF3">
    <property type="entry name" value="CHLORAMPHENICOL EFFLUX PUMP RV0191"/>
    <property type="match status" value="1"/>
</dbReference>
<evidence type="ECO:0000313" key="9">
    <source>
        <dbReference type="EMBL" id="AEP85406.1"/>
    </source>
</evidence>
<keyword evidence="2" id="KW-0813">Transport</keyword>
<protein>
    <submittedName>
        <fullName evidence="9">Major facilitator superfamily</fullName>
    </submittedName>
</protein>
<evidence type="ECO:0000256" key="7">
    <source>
        <dbReference type="SAM" id="Phobius"/>
    </source>
</evidence>
<feature type="transmembrane region" description="Helical" evidence="7">
    <location>
        <begin position="352"/>
        <end position="375"/>
    </location>
</feature>
<name>G4NW66_BACS4</name>
<dbReference type="InterPro" id="IPR020846">
    <property type="entry name" value="MFS_dom"/>
</dbReference>
<feature type="transmembrane region" description="Helical" evidence="7">
    <location>
        <begin position="131"/>
        <end position="148"/>
    </location>
</feature>
<keyword evidence="5 7" id="KW-1133">Transmembrane helix</keyword>
<evidence type="ECO:0000313" key="10">
    <source>
        <dbReference type="Proteomes" id="UP000002651"/>
    </source>
</evidence>
<feature type="transmembrane region" description="Helical" evidence="7">
    <location>
        <begin position="295"/>
        <end position="313"/>
    </location>
</feature>
<reference evidence="9 10" key="1">
    <citation type="journal article" date="2012" name="J. Bacteriol.">
        <title>Whole-genome sequences of Bacillus subtilis and close relatives.</title>
        <authorList>
            <person name="Earl A.M."/>
            <person name="Eppinger M."/>
            <person name="Fricke W.F."/>
            <person name="Rosovitz M.J."/>
            <person name="Rasko D.A."/>
            <person name="Daugherty S."/>
            <person name="Losick R."/>
            <person name="Kolter R."/>
            <person name="Ravel J."/>
        </authorList>
    </citation>
    <scope>NUCLEOTIDE SEQUENCE [LARGE SCALE GENOMIC DNA]</scope>
    <source>
        <strain evidence="10">DSM 15029 / JCM 12233 / NBRC 101239 / NRRL B-23049 / TU-B-10</strain>
    </source>
</reference>
<dbReference type="Pfam" id="PF07690">
    <property type="entry name" value="MFS_1"/>
    <property type="match status" value="1"/>
</dbReference>
<dbReference type="KEGG" id="bst:GYO_0707"/>
<keyword evidence="10" id="KW-1185">Reference proteome</keyword>
<keyword evidence="4 7" id="KW-0812">Transmembrane</keyword>
<evidence type="ECO:0000256" key="1">
    <source>
        <dbReference type="ARBA" id="ARBA00004651"/>
    </source>
</evidence>
<keyword evidence="3" id="KW-1003">Cell membrane</keyword>
<dbReference type="HOGENOM" id="CLU_001265_61_0_9"/>
<sequence>MPLYGLGHFLLLLVDPSIKIGVVILVKRNNLLILILTVGTFGIINTEMGVIGILPSIADYFHISVSKAGWLVSLFALTVAICGPTMPLLFSGINRKKVMLLVLGIFVLGNIVSLFATNFTIAIIARVIPAIFHPIYFSAAFTIAANSVDKEEAPKAVAKVLMGVSAGMVLGVPIASFLASTVSLHIAMLFFAIVNALTFIATLVFFPSMPVKEKLSYGKQVSVLKKTITWLSIVTVILINSAIFGVYSYLAEYLKTVTNMSPNTISFILVIFGVANIIGNIIAGKLLTKDTIKTVVSYPFVLGIVYIILFLIGQFTLPMAVITLVWGIVAGIGNNINQYWITSAAPEAPDFANGLFVTSANVGTTIGTAVGGLFISQLGTQYVVLVGFLSVILSLISILLRTNMYSPTKQFFR</sequence>
<accession>G4NW66</accession>
<evidence type="ECO:0000256" key="5">
    <source>
        <dbReference type="ARBA" id="ARBA00022989"/>
    </source>
</evidence>
<feature type="transmembrane region" description="Helical" evidence="7">
    <location>
        <begin position="33"/>
        <end position="58"/>
    </location>
</feature>
<dbReference type="PANTHER" id="PTHR43124">
    <property type="entry name" value="PURINE EFFLUX PUMP PBUE"/>
    <property type="match status" value="1"/>
</dbReference>
<feature type="transmembrane region" description="Helical" evidence="7">
    <location>
        <begin position="319"/>
        <end position="340"/>
    </location>
</feature>
<dbReference type="Proteomes" id="UP000002651">
    <property type="component" value="Chromosome"/>
</dbReference>
<dbReference type="EMBL" id="CP002905">
    <property type="protein sequence ID" value="AEP85406.1"/>
    <property type="molecule type" value="Genomic_DNA"/>
</dbReference>
<feature type="transmembrane region" description="Helical" evidence="7">
    <location>
        <begin position="98"/>
        <end position="125"/>
    </location>
</feature>
<feature type="transmembrane region" description="Helical" evidence="7">
    <location>
        <begin position="265"/>
        <end position="283"/>
    </location>
</feature>
<dbReference type="GO" id="GO:0022857">
    <property type="term" value="F:transmembrane transporter activity"/>
    <property type="evidence" value="ECO:0007669"/>
    <property type="project" value="InterPro"/>
</dbReference>
<dbReference type="InterPro" id="IPR050189">
    <property type="entry name" value="MFS_Efflux_Transporters"/>
</dbReference>
<dbReference type="CDD" id="cd17324">
    <property type="entry name" value="MFS_NepI_like"/>
    <property type="match status" value="1"/>
</dbReference>
<feature type="transmembrane region" description="Helical" evidence="7">
    <location>
        <begin position="381"/>
        <end position="400"/>
    </location>
</feature>
<evidence type="ECO:0000256" key="2">
    <source>
        <dbReference type="ARBA" id="ARBA00022448"/>
    </source>
</evidence>
<feature type="domain" description="Major facilitator superfamily (MFS) profile" evidence="8">
    <location>
        <begin position="32"/>
        <end position="405"/>
    </location>
</feature>
<feature type="transmembrane region" description="Helical" evidence="7">
    <location>
        <begin position="160"/>
        <end position="179"/>
    </location>
</feature>
<dbReference type="AlphaFoldDB" id="G4NW66"/>
<dbReference type="PROSITE" id="PS50850">
    <property type="entry name" value="MFS"/>
    <property type="match status" value="1"/>
</dbReference>
<feature type="transmembrane region" description="Helical" evidence="7">
    <location>
        <begin position="227"/>
        <end position="250"/>
    </location>
</feature>
<dbReference type="SUPFAM" id="SSF103473">
    <property type="entry name" value="MFS general substrate transporter"/>
    <property type="match status" value="1"/>
</dbReference>
<feature type="transmembrane region" description="Helical" evidence="7">
    <location>
        <begin position="6"/>
        <end position="26"/>
    </location>
</feature>
<evidence type="ECO:0000256" key="3">
    <source>
        <dbReference type="ARBA" id="ARBA00022475"/>
    </source>
</evidence>
<dbReference type="InterPro" id="IPR036259">
    <property type="entry name" value="MFS_trans_sf"/>
</dbReference>
<evidence type="ECO:0000256" key="6">
    <source>
        <dbReference type="ARBA" id="ARBA00023136"/>
    </source>
</evidence>
<evidence type="ECO:0000256" key="4">
    <source>
        <dbReference type="ARBA" id="ARBA00022692"/>
    </source>
</evidence>
<feature type="transmembrane region" description="Helical" evidence="7">
    <location>
        <begin position="185"/>
        <end position="206"/>
    </location>
</feature>
<feature type="transmembrane region" description="Helical" evidence="7">
    <location>
        <begin position="70"/>
        <end position="91"/>
    </location>
</feature>
<dbReference type="Gene3D" id="1.20.1250.20">
    <property type="entry name" value="MFS general substrate transporter like domains"/>
    <property type="match status" value="2"/>
</dbReference>
<comment type="subcellular location">
    <subcellularLocation>
        <location evidence="1">Cell membrane</location>
        <topology evidence="1">Multi-pass membrane protein</topology>
    </subcellularLocation>
</comment>
<organism evidence="9 10">
    <name type="scientific">Bacillus spizizenii (strain DSM 15029 / JCM 12233 / NBRC 101239 / NRRL B-23049 / TU-B-10)</name>
    <name type="common">Bacillus subtilis subsp. spizizenii</name>
    <dbReference type="NCBI Taxonomy" id="1052585"/>
    <lineage>
        <taxon>Bacteria</taxon>
        <taxon>Bacillati</taxon>
        <taxon>Bacillota</taxon>
        <taxon>Bacilli</taxon>
        <taxon>Bacillales</taxon>
        <taxon>Bacillaceae</taxon>
        <taxon>Bacillus</taxon>
    </lineage>
</organism>
<proteinExistence type="predicted"/>
<dbReference type="GO" id="GO:0005886">
    <property type="term" value="C:plasma membrane"/>
    <property type="evidence" value="ECO:0007669"/>
    <property type="project" value="UniProtKB-SubCell"/>
</dbReference>
<evidence type="ECO:0000259" key="8">
    <source>
        <dbReference type="PROSITE" id="PS50850"/>
    </source>
</evidence>
<keyword evidence="6 7" id="KW-0472">Membrane</keyword>
<gene>
    <name evidence="9" type="ordered locus">GYO_0707</name>
</gene>